<accession>A0ACC2KGW8</accession>
<gene>
    <name evidence="1" type="ORF">MRB53_028733</name>
</gene>
<comment type="caution">
    <text evidence="1">The sequence shown here is derived from an EMBL/GenBank/DDBJ whole genome shotgun (WGS) entry which is preliminary data.</text>
</comment>
<reference evidence="1 2" key="1">
    <citation type="journal article" date="2022" name="Hortic Res">
        <title>A haplotype resolved chromosomal level avocado genome allows analysis of novel avocado genes.</title>
        <authorList>
            <person name="Nath O."/>
            <person name="Fletcher S.J."/>
            <person name="Hayward A."/>
            <person name="Shaw L.M."/>
            <person name="Masouleh A.K."/>
            <person name="Furtado A."/>
            <person name="Henry R.J."/>
            <person name="Mitter N."/>
        </authorList>
    </citation>
    <scope>NUCLEOTIDE SEQUENCE [LARGE SCALE GENOMIC DNA]</scope>
    <source>
        <strain evidence="2">cv. Hass</strain>
    </source>
</reference>
<evidence type="ECO:0000313" key="1">
    <source>
        <dbReference type="EMBL" id="KAJ8620204.1"/>
    </source>
</evidence>
<protein>
    <submittedName>
        <fullName evidence="1">Uncharacterized protein</fullName>
    </submittedName>
</protein>
<proteinExistence type="predicted"/>
<sequence>MPNGRSVSLLSLPKCSDIPKMLSASSKSLFQSLLASTDFSPPNPQTSLPSPTQKQEPQAAAAEEEGQGQGTGDSDQVRQLRIILQKI</sequence>
<name>A0ACC2KGW8_PERAE</name>
<organism evidence="1 2">
    <name type="scientific">Persea americana</name>
    <name type="common">Avocado</name>
    <dbReference type="NCBI Taxonomy" id="3435"/>
    <lineage>
        <taxon>Eukaryota</taxon>
        <taxon>Viridiplantae</taxon>
        <taxon>Streptophyta</taxon>
        <taxon>Embryophyta</taxon>
        <taxon>Tracheophyta</taxon>
        <taxon>Spermatophyta</taxon>
        <taxon>Magnoliopsida</taxon>
        <taxon>Magnoliidae</taxon>
        <taxon>Laurales</taxon>
        <taxon>Lauraceae</taxon>
        <taxon>Persea</taxon>
    </lineage>
</organism>
<keyword evidence="2" id="KW-1185">Reference proteome</keyword>
<dbReference type="EMBL" id="CM056817">
    <property type="protein sequence ID" value="KAJ8620204.1"/>
    <property type="molecule type" value="Genomic_DNA"/>
</dbReference>
<evidence type="ECO:0000313" key="2">
    <source>
        <dbReference type="Proteomes" id="UP001234297"/>
    </source>
</evidence>
<dbReference type="Proteomes" id="UP001234297">
    <property type="component" value="Chromosome 9"/>
</dbReference>